<dbReference type="Pfam" id="PF13489">
    <property type="entry name" value="Methyltransf_23"/>
    <property type="match status" value="1"/>
</dbReference>
<dbReference type="GO" id="GO:0016740">
    <property type="term" value="F:transferase activity"/>
    <property type="evidence" value="ECO:0007669"/>
    <property type="project" value="UniProtKB-KW"/>
</dbReference>
<comment type="caution">
    <text evidence="2">The sequence shown here is derived from an EMBL/GenBank/DDBJ whole genome shotgun (WGS) entry which is preliminary data.</text>
</comment>
<reference evidence="2 3" key="1">
    <citation type="journal article" date="2015" name="Nature">
        <title>rRNA introns, odd ribosomes, and small enigmatic genomes across a large radiation of phyla.</title>
        <authorList>
            <person name="Brown C.T."/>
            <person name="Hug L.A."/>
            <person name="Thomas B.C."/>
            <person name="Sharon I."/>
            <person name="Castelle C.J."/>
            <person name="Singh A."/>
            <person name="Wilkins M.J."/>
            <person name="Williams K.H."/>
            <person name="Banfield J.F."/>
        </authorList>
    </citation>
    <scope>NUCLEOTIDE SEQUENCE [LARGE SCALE GENOMIC DNA]</scope>
</reference>
<evidence type="ECO:0000256" key="1">
    <source>
        <dbReference type="ARBA" id="ARBA00022679"/>
    </source>
</evidence>
<dbReference type="SUPFAM" id="SSF53335">
    <property type="entry name" value="S-adenosyl-L-methionine-dependent methyltransferases"/>
    <property type="match status" value="1"/>
</dbReference>
<dbReference type="AlphaFoldDB" id="A0A0G0U1P2"/>
<proteinExistence type="predicted"/>
<dbReference type="PANTHER" id="PTHR43861:SF3">
    <property type="entry name" value="PUTATIVE (AFU_ORTHOLOGUE AFUA_2G14390)-RELATED"/>
    <property type="match status" value="1"/>
</dbReference>
<evidence type="ECO:0000313" key="3">
    <source>
        <dbReference type="Proteomes" id="UP000034601"/>
    </source>
</evidence>
<evidence type="ECO:0000313" key="2">
    <source>
        <dbReference type="EMBL" id="KKR83034.1"/>
    </source>
</evidence>
<evidence type="ECO:0008006" key="4">
    <source>
        <dbReference type="Google" id="ProtNLM"/>
    </source>
</evidence>
<sequence length="237" mass="26563">MGILGQYIQFLSRSAEFEIEKKVLSFLPRGESLVYLDLGCDDGAKSLERSQKIGTNNILGVEVVSSRAKEAESKNIKVIKVDLNNKWTFADNSIDCITATEVIEHLSDLDNFFSESKRILKKGGRLIISTENLAGYHNILALLLGNQPYTGPYLSTVYPIGHRPCGKYYHQSNSSVTINPHLNVMTIKALEQLLQRYGFYVRGSWGVAFYPLPSPLSNLLSYIDKYHASYCVVCGER</sequence>
<name>A0A0G0U1P2_9BACT</name>
<gene>
    <name evidence="2" type="ORF">UU29_C0008G0143</name>
</gene>
<dbReference type="Proteomes" id="UP000034601">
    <property type="component" value="Unassembled WGS sequence"/>
</dbReference>
<protein>
    <recommendedName>
        <fullName evidence="4">Methyltransferase type 11 domain-containing protein</fullName>
    </recommendedName>
</protein>
<dbReference type="CDD" id="cd02440">
    <property type="entry name" value="AdoMet_MTases"/>
    <property type="match status" value="1"/>
</dbReference>
<accession>A0A0G0U1P2</accession>
<dbReference type="Gene3D" id="3.40.50.150">
    <property type="entry name" value="Vaccinia Virus protein VP39"/>
    <property type="match status" value="1"/>
</dbReference>
<dbReference type="PATRIC" id="fig|1618424.3.peg.696"/>
<organism evidence="2 3">
    <name type="scientific">Candidatus Daviesbacteria bacterium GW2011_GWA2_40_9</name>
    <dbReference type="NCBI Taxonomy" id="1618424"/>
    <lineage>
        <taxon>Bacteria</taxon>
        <taxon>Candidatus Daviesiibacteriota</taxon>
    </lineage>
</organism>
<dbReference type="InterPro" id="IPR029063">
    <property type="entry name" value="SAM-dependent_MTases_sf"/>
</dbReference>
<dbReference type="EMBL" id="LCAB01000008">
    <property type="protein sequence ID" value="KKR83034.1"/>
    <property type="molecule type" value="Genomic_DNA"/>
</dbReference>
<dbReference type="PANTHER" id="PTHR43861">
    <property type="entry name" value="TRANS-ACONITATE 2-METHYLTRANSFERASE-RELATED"/>
    <property type="match status" value="1"/>
</dbReference>
<keyword evidence="1" id="KW-0808">Transferase</keyword>